<dbReference type="Gene3D" id="3.40.50.720">
    <property type="entry name" value="NAD(P)-binding Rossmann-like Domain"/>
    <property type="match status" value="1"/>
</dbReference>
<dbReference type="Proteomes" id="UP001593833">
    <property type="component" value="Unassembled WGS sequence"/>
</dbReference>
<dbReference type="Pfam" id="PF13549">
    <property type="entry name" value="ATP-grasp_5"/>
    <property type="match status" value="1"/>
</dbReference>
<dbReference type="InterPro" id="IPR011761">
    <property type="entry name" value="ATP-grasp"/>
</dbReference>
<sequence length="712" mass="76254">MSHDQTEIKNLFEPRSVAVIGASHNSAKIGYKVLENIVRGGFGGKVYPINPKGGEILGVSVKKGWDEIEGSVDVACTCVPSKFAFEAVKAAADHGTKFNLVITSGFSEVGNIEEEKRLTAYATDHGMRILGPNIFGMYSAAASVDATFGPGGIKAGSVAIITQSGALGLAMIGKTAVENIGISALVSVGNKADIDEADLLSYLVDDPNTRSILMYIEGVRDGHHLVEVLTEVTPKKPVVVIKSGRSARGAMAAASHTGSLAGSDAVFDAIMRQCGVLRAESIEEAFNLCKFLSDTSVPRGENTVIVTNGGGIGVLATDACEKYNVKLFDDHEQLHEVFSKATPDFGSTKNPIDLTGGATSADYWEALKAARDHERIDSVLALYCETAVFDADNLKAMIRENSEQFKQAGKPLLFSVFGGAMSEEAVGSLTKERVPVFGDVYETVACLGGLYSYYRHLKDRSETVDEAEIDVAAIEEVIQGARADRRGFLLAHEGQRLMDAAGIALPASTVARTIDEAVAFAEKAGYPVVLKIVSRDILHKSDAGGVALDLENRDEVVDAYQAIMRSCRERVPDARITGIEVSEMVRAGVELIVGARRDASFGPIVMFGLGGIYVEVMKDVTFRAVPLNRAEAIEMMKEIRAYPLLLGVRGEERKDIPCVVDTIIRLATIIRKCEGISDIEVNPLVVYEQGQGARAVDVRVMLSSAEGGRSHA</sequence>
<proteinExistence type="predicted"/>
<evidence type="ECO:0000313" key="7">
    <source>
        <dbReference type="Proteomes" id="UP001593833"/>
    </source>
</evidence>
<evidence type="ECO:0000256" key="4">
    <source>
        <dbReference type="PROSITE-ProRule" id="PRU00409"/>
    </source>
</evidence>
<dbReference type="Pfam" id="PF13607">
    <property type="entry name" value="Succ_CoA_lig"/>
    <property type="match status" value="1"/>
</dbReference>
<dbReference type="InterPro" id="IPR043938">
    <property type="entry name" value="Ligase_CoA_dom"/>
</dbReference>
<accession>A0ABV6YI53</accession>
<evidence type="ECO:0000259" key="5">
    <source>
        <dbReference type="PROSITE" id="PS50975"/>
    </source>
</evidence>
<dbReference type="InterPro" id="IPR036291">
    <property type="entry name" value="NAD(P)-bd_dom_sf"/>
</dbReference>
<dbReference type="Gene3D" id="3.30.470.20">
    <property type="entry name" value="ATP-grasp fold, B domain"/>
    <property type="match status" value="1"/>
</dbReference>
<organism evidence="6 7">
    <name type="scientific">Eiseniibacteriota bacterium</name>
    <dbReference type="NCBI Taxonomy" id="2212470"/>
    <lineage>
        <taxon>Bacteria</taxon>
        <taxon>Candidatus Eiseniibacteriota</taxon>
    </lineage>
</organism>
<dbReference type="Pfam" id="PF19045">
    <property type="entry name" value="Ligase_CoA_2"/>
    <property type="match status" value="1"/>
</dbReference>
<evidence type="ECO:0000313" key="6">
    <source>
        <dbReference type="EMBL" id="MFC1572021.1"/>
    </source>
</evidence>
<dbReference type="EMBL" id="JBHPKH010000002">
    <property type="protein sequence ID" value="MFC1572021.1"/>
    <property type="molecule type" value="Genomic_DNA"/>
</dbReference>
<reference evidence="6 7" key="1">
    <citation type="submission" date="2024-09" db="EMBL/GenBank/DDBJ databases">
        <authorList>
            <person name="D'Angelo T."/>
        </authorList>
    </citation>
    <scope>NUCLEOTIDE SEQUENCE [LARGE SCALE GENOMIC DNA]</scope>
    <source>
        <strain evidence="6">SAG AM-320-E07</strain>
    </source>
</reference>
<keyword evidence="7" id="KW-1185">Reference proteome</keyword>
<dbReference type="InterPro" id="IPR032875">
    <property type="entry name" value="Succ_CoA_lig_flav_dom"/>
</dbReference>
<keyword evidence="1 6" id="KW-0436">Ligase</keyword>
<dbReference type="Pfam" id="PF13380">
    <property type="entry name" value="CoA_binding_2"/>
    <property type="match status" value="1"/>
</dbReference>
<dbReference type="SUPFAM" id="SSF52210">
    <property type="entry name" value="Succinyl-CoA synthetase domains"/>
    <property type="match status" value="2"/>
</dbReference>
<dbReference type="InterPro" id="IPR016102">
    <property type="entry name" value="Succinyl-CoA_synth-like"/>
</dbReference>
<dbReference type="Gene3D" id="3.30.1490.20">
    <property type="entry name" value="ATP-grasp fold, A domain"/>
    <property type="match status" value="1"/>
</dbReference>
<feature type="domain" description="ATP-grasp" evidence="5">
    <location>
        <begin position="495"/>
        <end position="531"/>
    </location>
</feature>
<name>A0ABV6YI53_UNCEI</name>
<dbReference type="Gene3D" id="3.40.50.261">
    <property type="entry name" value="Succinyl-CoA synthetase domains"/>
    <property type="match status" value="2"/>
</dbReference>
<keyword evidence="2 4" id="KW-0547">Nucleotide-binding</keyword>
<dbReference type="InterPro" id="IPR003781">
    <property type="entry name" value="CoA-bd"/>
</dbReference>
<evidence type="ECO:0000256" key="2">
    <source>
        <dbReference type="ARBA" id="ARBA00022741"/>
    </source>
</evidence>
<gene>
    <name evidence="6" type="ORF">ACFL6M_00320</name>
</gene>
<dbReference type="GO" id="GO:0016874">
    <property type="term" value="F:ligase activity"/>
    <property type="evidence" value="ECO:0007669"/>
    <property type="project" value="UniProtKB-KW"/>
</dbReference>
<dbReference type="PANTHER" id="PTHR43334:SF1">
    <property type="entry name" value="3-HYDROXYPROPIONATE--COA LIGASE [ADP-FORMING]"/>
    <property type="match status" value="1"/>
</dbReference>
<protein>
    <submittedName>
        <fullName evidence="6">Acetate--CoA ligase family protein</fullName>
    </submittedName>
</protein>
<comment type="caution">
    <text evidence="6">The sequence shown here is derived from an EMBL/GenBank/DDBJ whole genome shotgun (WGS) entry which is preliminary data.</text>
</comment>
<evidence type="ECO:0000256" key="3">
    <source>
        <dbReference type="ARBA" id="ARBA00022840"/>
    </source>
</evidence>
<dbReference type="InterPro" id="IPR013815">
    <property type="entry name" value="ATP_grasp_subdomain_1"/>
</dbReference>
<dbReference type="PROSITE" id="PS50975">
    <property type="entry name" value="ATP_GRASP"/>
    <property type="match status" value="1"/>
</dbReference>
<dbReference type="SUPFAM" id="SSF56059">
    <property type="entry name" value="Glutathione synthetase ATP-binding domain-like"/>
    <property type="match status" value="1"/>
</dbReference>
<dbReference type="PANTHER" id="PTHR43334">
    <property type="entry name" value="ACETATE--COA LIGASE [ADP-FORMING]"/>
    <property type="match status" value="1"/>
</dbReference>
<evidence type="ECO:0000256" key="1">
    <source>
        <dbReference type="ARBA" id="ARBA00022598"/>
    </source>
</evidence>
<dbReference type="SMART" id="SM00881">
    <property type="entry name" value="CoA_binding"/>
    <property type="match status" value="1"/>
</dbReference>
<dbReference type="SUPFAM" id="SSF51735">
    <property type="entry name" value="NAD(P)-binding Rossmann-fold domains"/>
    <property type="match status" value="1"/>
</dbReference>
<dbReference type="InterPro" id="IPR051538">
    <property type="entry name" value="Acyl-CoA_Synth/Transferase"/>
</dbReference>
<keyword evidence="3 4" id="KW-0067">ATP-binding</keyword>